<evidence type="ECO:0000256" key="5">
    <source>
        <dbReference type="ARBA" id="ARBA00022490"/>
    </source>
</evidence>
<dbReference type="RefSeq" id="WP_345512911.1">
    <property type="nucleotide sequence ID" value="NZ_BAAAXD010000019.1"/>
</dbReference>
<evidence type="ECO:0000313" key="10">
    <source>
        <dbReference type="EMBL" id="MFB9575089.1"/>
    </source>
</evidence>
<comment type="subcellular location">
    <subcellularLocation>
        <location evidence="1">Cytoplasm</location>
    </subcellularLocation>
</comment>
<evidence type="ECO:0000256" key="3">
    <source>
        <dbReference type="ARBA" id="ARBA00011890"/>
    </source>
</evidence>
<evidence type="ECO:0000256" key="7">
    <source>
        <dbReference type="ARBA" id="ARBA00022679"/>
    </source>
</evidence>
<dbReference type="NCBIfam" id="NF001453">
    <property type="entry name" value="PRK00312.1"/>
    <property type="match status" value="1"/>
</dbReference>
<dbReference type="Proteomes" id="UP001589710">
    <property type="component" value="Unassembled WGS sequence"/>
</dbReference>
<dbReference type="InterPro" id="IPR000682">
    <property type="entry name" value="PCMT"/>
</dbReference>
<evidence type="ECO:0000256" key="6">
    <source>
        <dbReference type="ARBA" id="ARBA00022603"/>
    </source>
</evidence>
<dbReference type="NCBIfam" id="TIGR00080">
    <property type="entry name" value="pimt"/>
    <property type="match status" value="1"/>
</dbReference>
<dbReference type="EC" id="2.1.1.77" evidence="3 9"/>
<organism evidence="10 11">
    <name type="scientific">Streptomyces yanii</name>
    <dbReference type="NCBI Taxonomy" id="78510"/>
    <lineage>
        <taxon>Bacteria</taxon>
        <taxon>Bacillati</taxon>
        <taxon>Actinomycetota</taxon>
        <taxon>Actinomycetes</taxon>
        <taxon>Kitasatosporales</taxon>
        <taxon>Streptomycetaceae</taxon>
        <taxon>Streptomyces</taxon>
    </lineage>
</organism>
<dbReference type="PANTHER" id="PTHR11579:SF0">
    <property type="entry name" value="PROTEIN-L-ISOASPARTATE(D-ASPARTATE) O-METHYLTRANSFERASE"/>
    <property type="match status" value="1"/>
</dbReference>
<evidence type="ECO:0000256" key="9">
    <source>
        <dbReference type="NCBIfam" id="TIGR00080"/>
    </source>
</evidence>
<keyword evidence="11" id="KW-1185">Reference proteome</keyword>
<keyword evidence="6 10" id="KW-0489">Methyltransferase</keyword>
<gene>
    <name evidence="10" type="ORF">ACFFTL_23050</name>
</gene>
<accession>A0ABV5RB46</accession>
<comment type="similarity">
    <text evidence="2">Belongs to the methyltransferase superfamily. L-isoaspartyl/D-aspartyl protein methyltransferase family.</text>
</comment>
<keyword evidence="7 10" id="KW-0808">Transferase</keyword>
<evidence type="ECO:0000256" key="8">
    <source>
        <dbReference type="ARBA" id="ARBA00022691"/>
    </source>
</evidence>
<evidence type="ECO:0000256" key="2">
    <source>
        <dbReference type="ARBA" id="ARBA00005369"/>
    </source>
</evidence>
<keyword evidence="8" id="KW-0949">S-adenosyl-L-methionine</keyword>
<keyword evidence="5" id="KW-0963">Cytoplasm</keyword>
<evidence type="ECO:0000256" key="1">
    <source>
        <dbReference type="ARBA" id="ARBA00004496"/>
    </source>
</evidence>
<dbReference type="InterPro" id="IPR029063">
    <property type="entry name" value="SAM-dependent_MTases_sf"/>
</dbReference>
<dbReference type="Gene3D" id="3.40.50.150">
    <property type="entry name" value="Vaccinia Virus protein VP39"/>
    <property type="match status" value="1"/>
</dbReference>
<sequence>MRSRDSARTPDDLVQALRAAGIGDERLLQAVRTTPREQFVPSNRAAAAYDDVPVPIGYEQVTTQPSLSAMMIESLGLDGDEHVLEVGTGLGFQTALLARLTADVVSIEMWPDIAAQARRNLAGQDIRNVELRIGDGSGGVPDLAPYDAILVSAAFPEVPVPLIEQLRIGGRLVQPIGPGGDEEVISFRRTSSGLVTVRLLTAARFVRLRGRYGFP</sequence>
<evidence type="ECO:0000313" key="11">
    <source>
        <dbReference type="Proteomes" id="UP001589710"/>
    </source>
</evidence>
<comment type="caution">
    <text evidence="10">The sequence shown here is derived from an EMBL/GenBank/DDBJ whole genome shotgun (WGS) entry which is preliminary data.</text>
</comment>
<proteinExistence type="inferred from homology"/>
<reference evidence="10 11" key="1">
    <citation type="submission" date="2024-09" db="EMBL/GenBank/DDBJ databases">
        <authorList>
            <person name="Sun Q."/>
            <person name="Mori K."/>
        </authorList>
    </citation>
    <scope>NUCLEOTIDE SEQUENCE [LARGE SCALE GENOMIC DNA]</scope>
    <source>
        <strain evidence="10 11">JCM 3331</strain>
    </source>
</reference>
<dbReference type="PROSITE" id="PS01279">
    <property type="entry name" value="PCMT"/>
    <property type="match status" value="1"/>
</dbReference>
<dbReference type="GO" id="GO:0032259">
    <property type="term" value="P:methylation"/>
    <property type="evidence" value="ECO:0007669"/>
    <property type="project" value="UniProtKB-KW"/>
</dbReference>
<name>A0ABV5RB46_9ACTN</name>
<evidence type="ECO:0000256" key="4">
    <source>
        <dbReference type="ARBA" id="ARBA00013346"/>
    </source>
</evidence>
<dbReference type="SUPFAM" id="SSF53335">
    <property type="entry name" value="S-adenosyl-L-methionine-dependent methyltransferases"/>
    <property type="match status" value="1"/>
</dbReference>
<dbReference type="PANTHER" id="PTHR11579">
    <property type="entry name" value="PROTEIN-L-ISOASPARTATE O-METHYLTRANSFERASE"/>
    <property type="match status" value="1"/>
</dbReference>
<dbReference type="EMBL" id="JBHMCG010000097">
    <property type="protein sequence ID" value="MFB9575089.1"/>
    <property type="molecule type" value="Genomic_DNA"/>
</dbReference>
<dbReference type="CDD" id="cd02440">
    <property type="entry name" value="AdoMet_MTases"/>
    <property type="match status" value="1"/>
</dbReference>
<dbReference type="Pfam" id="PF01135">
    <property type="entry name" value="PCMT"/>
    <property type="match status" value="1"/>
</dbReference>
<dbReference type="GO" id="GO:0004719">
    <property type="term" value="F:protein-L-isoaspartate (D-aspartate) O-methyltransferase activity"/>
    <property type="evidence" value="ECO:0007669"/>
    <property type="project" value="UniProtKB-EC"/>
</dbReference>
<protein>
    <recommendedName>
        <fullName evidence="4 9">Protein-L-isoaspartate O-methyltransferase</fullName>
        <ecNumber evidence="3 9">2.1.1.77</ecNumber>
    </recommendedName>
</protein>